<protein>
    <recommendedName>
        <fullName evidence="4">Uracil catabolism protein 4</fullName>
    </recommendedName>
</protein>
<name>W9YI19_9EURO</name>
<dbReference type="STRING" id="1182542.W9YI19"/>
<dbReference type="HOGENOM" id="CLU_026445_1_0_1"/>
<dbReference type="GeneID" id="19166517"/>
<dbReference type="PANTHER" id="PTHR31687">
    <property type="match status" value="1"/>
</dbReference>
<dbReference type="Pfam" id="PF07958">
    <property type="entry name" value="DUF1688"/>
    <property type="match status" value="1"/>
</dbReference>
<proteinExistence type="predicted"/>
<evidence type="ECO:0008006" key="4">
    <source>
        <dbReference type="Google" id="ProtNLM"/>
    </source>
</evidence>
<dbReference type="OrthoDB" id="2153176at2759"/>
<sequence>MSGPMTSEVEYLLSLEGVRERANRVFKIAKRGGLKHFHYKPECLPEVAHLVAHTISRAYGPDKYHEIPPHGRWQHFNVGGVDRVSRLLQGTRGTADSKEQTRILIDLFFVSVLLDAGAGNQWKYREADAKSETVYERSEGIAVASLYMFESGGFSSDSARARTVDGQALVNLDTEQFLSNFQISTHNPMVGVNARIQLLKDVGKSLLSLPDIFGPQGRPGNLLDYMLNSVTGTEPLDYATLWSVLQRLLIPAWPKDRTNIGHQAIGDAWPLEVLKEEAQSADGNDVAASIQPFHKLTQWLAYSLVVPFDKLLHLKWKHMELGTGLPEYRNGGLFVDMDVLRLKEDSLLAGQLTSGSVLPMFKADSDVVVEWRAMTVALLDQLHEMISTHFEALGIQISMAQMLEAGSWKAGRDLAASKRPQSKSSPILIDGDGTLF</sequence>
<organism evidence="2 3">
    <name type="scientific">Capronia epimyces CBS 606.96</name>
    <dbReference type="NCBI Taxonomy" id="1182542"/>
    <lineage>
        <taxon>Eukaryota</taxon>
        <taxon>Fungi</taxon>
        <taxon>Dikarya</taxon>
        <taxon>Ascomycota</taxon>
        <taxon>Pezizomycotina</taxon>
        <taxon>Eurotiomycetes</taxon>
        <taxon>Chaetothyriomycetidae</taxon>
        <taxon>Chaetothyriales</taxon>
        <taxon>Herpotrichiellaceae</taxon>
        <taxon>Capronia</taxon>
    </lineage>
</organism>
<dbReference type="Proteomes" id="UP000019478">
    <property type="component" value="Unassembled WGS sequence"/>
</dbReference>
<gene>
    <name evidence="2" type="ORF">A1O3_02386</name>
</gene>
<dbReference type="eggNOG" id="ENOG502QR4F">
    <property type="taxonomic scope" value="Eukaryota"/>
</dbReference>
<keyword evidence="3" id="KW-1185">Reference proteome</keyword>
<accession>W9YI19</accession>
<evidence type="ECO:0000313" key="2">
    <source>
        <dbReference type="EMBL" id="EXJ89320.1"/>
    </source>
</evidence>
<dbReference type="RefSeq" id="XP_007730717.1">
    <property type="nucleotide sequence ID" value="XM_007732527.1"/>
</dbReference>
<dbReference type="AlphaFoldDB" id="W9YI19"/>
<dbReference type="InterPro" id="IPR012469">
    <property type="entry name" value="DUF1688"/>
</dbReference>
<feature type="region of interest" description="Disordered" evidence="1">
    <location>
        <begin position="417"/>
        <end position="436"/>
    </location>
</feature>
<dbReference type="EMBL" id="AMGY01000002">
    <property type="protein sequence ID" value="EXJ89320.1"/>
    <property type="molecule type" value="Genomic_DNA"/>
</dbReference>
<comment type="caution">
    <text evidence="2">The sequence shown here is derived from an EMBL/GenBank/DDBJ whole genome shotgun (WGS) entry which is preliminary data.</text>
</comment>
<evidence type="ECO:0000256" key="1">
    <source>
        <dbReference type="SAM" id="MobiDB-lite"/>
    </source>
</evidence>
<dbReference type="PANTHER" id="PTHR31687:SF3">
    <property type="entry name" value="PROTEIN URG3"/>
    <property type="match status" value="1"/>
</dbReference>
<evidence type="ECO:0000313" key="3">
    <source>
        <dbReference type="Proteomes" id="UP000019478"/>
    </source>
</evidence>
<reference evidence="2 3" key="1">
    <citation type="submission" date="2013-03" db="EMBL/GenBank/DDBJ databases">
        <title>The Genome Sequence of Capronia epimyces CBS 606.96.</title>
        <authorList>
            <consortium name="The Broad Institute Genomics Platform"/>
            <person name="Cuomo C."/>
            <person name="de Hoog S."/>
            <person name="Gorbushina A."/>
            <person name="Walker B."/>
            <person name="Young S.K."/>
            <person name="Zeng Q."/>
            <person name="Gargeya S."/>
            <person name="Fitzgerald M."/>
            <person name="Haas B."/>
            <person name="Abouelleil A."/>
            <person name="Allen A.W."/>
            <person name="Alvarado L."/>
            <person name="Arachchi H.M."/>
            <person name="Berlin A.M."/>
            <person name="Chapman S.B."/>
            <person name="Gainer-Dewar J."/>
            <person name="Goldberg J."/>
            <person name="Griggs A."/>
            <person name="Gujja S."/>
            <person name="Hansen M."/>
            <person name="Howarth C."/>
            <person name="Imamovic A."/>
            <person name="Ireland A."/>
            <person name="Larimer J."/>
            <person name="McCowan C."/>
            <person name="Murphy C."/>
            <person name="Pearson M."/>
            <person name="Poon T.W."/>
            <person name="Priest M."/>
            <person name="Roberts A."/>
            <person name="Saif S."/>
            <person name="Shea T."/>
            <person name="Sisk P."/>
            <person name="Sykes S."/>
            <person name="Wortman J."/>
            <person name="Nusbaum C."/>
            <person name="Birren B."/>
        </authorList>
    </citation>
    <scope>NUCLEOTIDE SEQUENCE [LARGE SCALE GENOMIC DNA]</scope>
    <source>
        <strain evidence="2 3">CBS 606.96</strain>
    </source>
</reference>